<dbReference type="STRING" id="447.Lboz_2389"/>
<proteinExistence type="predicted"/>
<feature type="non-terminal residue" evidence="2">
    <location>
        <position position="1"/>
    </location>
</feature>
<sequence length="394" mass="43398">SQMATRLHASDRISASLQDSASLSFQNAQSHRTSADSHYQQALSGLSQFNESDASEVREGTGINRTLSNALNQDIRQMQDAVNQYNQHHDKSGQVSWDAAVSAKIDTHKGVLGSIAHWTTGLSGEASTSLKTGLSASNSVQAFFNSSEGQSFSNALSHMESTAKTHHLDANDSFNLSKSEQIAANLSQGHALSDMASAEYSKGEHYQHMANRVKEHSDGMDRVLDQAFHDWVAQHHGVQAEKALMGADASSLSVQQKLADQFMSSSQGQSAVKEQVNRMSLSSSDKAKSQFEAQRASMTAHQKALINQAHQDDALGVLNQSQKRHMSQVQDNTIGQAHDLRLDNREDLSQAYQNQEGATQKSIQAAQSDLAHRYTKQKQDYLDNERYYKEEHHD</sequence>
<name>A0A0W0RLD0_LEGBO</name>
<evidence type="ECO:0000313" key="3">
    <source>
        <dbReference type="Proteomes" id="UP000054695"/>
    </source>
</evidence>
<dbReference type="Proteomes" id="UP000054695">
    <property type="component" value="Unassembled WGS sequence"/>
</dbReference>
<organism evidence="2 3">
    <name type="scientific">Legionella bozemanae</name>
    <name type="common">Fluoribacter bozemanae</name>
    <dbReference type="NCBI Taxonomy" id="447"/>
    <lineage>
        <taxon>Bacteria</taxon>
        <taxon>Pseudomonadati</taxon>
        <taxon>Pseudomonadota</taxon>
        <taxon>Gammaproteobacteria</taxon>
        <taxon>Legionellales</taxon>
        <taxon>Legionellaceae</taxon>
        <taxon>Legionella</taxon>
    </lineage>
</organism>
<dbReference type="AlphaFoldDB" id="A0A0W0RLD0"/>
<evidence type="ECO:0000313" key="2">
    <source>
        <dbReference type="EMBL" id="KTC71832.1"/>
    </source>
</evidence>
<protein>
    <submittedName>
        <fullName evidence="2">Putative sex pilus assembly and mating pair protein TraG</fullName>
    </submittedName>
</protein>
<accession>A0A0W0RLD0</accession>
<feature type="compositionally biased region" description="Basic and acidic residues" evidence="1">
    <location>
        <begin position="377"/>
        <end position="394"/>
    </location>
</feature>
<gene>
    <name evidence="2" type="ORF">Lboz_2389</name>
</gene>
<dbReference type="EMBL" id="LNXU01000024">
    <property type="protein sequence ID" value="KTC71832.1"/>
    <property type="molecule type" value="Genomic_DNA"/>
</dbReference>
<feature type="region of interest" description="Disordered" evidence="1">
    <location>
        <begin position="374"/>
        <end position="394"/>
    </location>
</feature>
<evidence type="ECO:0000256" key="1">
    <source>
        <dbReference type="SAM" id="MobiDB-lite"/>
    </source>
</evidence>
<dbReference type="PATRIC" id="fig|447.4.peg.2536"/>
<reference evidence="2 3" key="1">
    <citation type="submission" date="2015-11" db="EMBL/GenBank/DDBJ databases">
        <title>Genomic analysis of 38 Legionella species identifies large and diverse effector repertoires.</title>
        <authorList>
            <person name="Burstein D."/>
            <person name="Amaro F."/>
            <person name="Zusman T."/>
            <person name="Lifshitz Z."/>
            <person name="Cohen O."/>
            <person name="Gilbert J.A."/>
            <person name="Pupko T."/>
            <person name="Shuman H.A."/>
            <person name="Segal G."/>
        </authorList>
    </citation>
    <scope>NUCLEOTIDE SEQUENCE [LARGE SCALE GENOMIC DNA]</scope>
    <source>
        <strain evidence="2 3">WIGA</strain>
    </source>
</reference>
<keyword evidence="3" id="KW-1185">Reference proteome</keyword>
<comment type="caution">
    <text evidence="2">The sequence shown here is derived from an EMBL/GenBank/DDBJ whole genome shotgun (WGS) entry which is preliminary data.</text>
</comment>